<evidence type="ECO:0000256" key="5">
    <source>
        <dbReference type="ARBA" id="ARBA00022989"/>
    </source>
</evidence>
<evidence type="ECO:0000256" key="3">
    <source>
        <dbReference type="ARBA" id="ARBA00022475"/>
    </source>
</evidence>
<comment type="similarity">
    <text evidence="2">Belongs to the DoxX family.</text>
</comment>
<dbReference type="InterPro" id="IPR032808">
    <property type="entry name" value="DoxX"/>
</dbReference>
<comment type="caution">
    <text evidence="8">The sequence shown here is derived from an EMBL/GenBank/DDBJ whole genome shotgun (WGS) entry which is preliminary data.</text>
</comment>
<keyword evidence="4 7" id="KW-0812">Transmembrane</keyword>
<feature type="transmembrane region" description="Helical" evidence="7">
    <location>
        <begin position="72"/>
        <end position="93"/>
    </location>
</feature>
<dbReference type="PANTHER" id="PTHR33452:SF1">
    <property type="entry name" value="INNER MEMBRANE PROTEIN YPHA-RELATED"/>
    <property type="match status" value="1"/>
</dbReference>
<dbReference type="GO" id="GO:0005886">
    <property type="term" value="C:plasma membrane"/>
    <property type="evidence" value="ECO:0007669"/>
    <property type="project" value="UniProtKB-SubCell"/>
</dbReference>
<keyword evidence="9" id="KW-1185">Reference proteome</keyword>
<keyword evidence="5 7" id="KW-1133">Transmembrane helix</keyword>
<protein>
    <submittedName>
        <fullName evidence="8">DoxX family protein</fullName>
    </submittedName>
</protein>
<reference evidence="8 9" key="1">
    <citation type="submission" date="2018-08" db="EMBL/GenBank/DDBJ databases">
        <title>Bacillus jemisoniae sp. nov., Bacillus chryseoplanitiae sp. nov., Bacillus resnikiae sp. nov., and Bacillus frankliniae sp. nov., isolated from Viking spacecraft and associated surfaces.</title>
        <authorList>
            <person name="Seuylemezian A."/>
            <person name="Vaishampayan P."/>
        </authorList>
    </citation>
    <scope>NUCLEOTIDE SEQUENCE [LARGE SCALE GENOMIC DNA]</scope>
    <source>
        <strain evidence="8 9">MA001</strain>
    </source>
</reference>
<dbReference type="Proteomes" id="UP000266016">
    <property type="component" value="Unassembled WGS sequence"/>
</dbReference>
<dbReference type="AlphaFoldDB" id="A0A398BBN5"/>
<evidence type="ECO:0000256" key="6">
    <source>
        <dbReference type="ARBA" id="ARBA00023136"/>
    </source>
</evidence>
<dbReference type="Pfam" id="PF07681">
    <property type="entry name" value="DoxX"/>
    <property type="match status" value="1"/>
</dbReference>
<sequence length="135" mass="14239">MKKNYELGSLVLRVVLGVSFLIHGLIKFNDGIANTAGWFDSIGIPGFMAYVVALIEVVGGIAMILGIGTRIVAALFAVVMLGAIFTVKLSVGFAGNGQMAGYELDLAFLAMSVYLLLNGSDKLSLQAVLKPNQQS</sequence>
<dbReference type="EMBL" id="QWVS01000021">
    <property type="protein sequence ID" value="RID85096.1"/>
    <property type="molecule type" value="Genomic_DNA"/>
</dbReference>
<proteinExistence type="inferred from homology"/>
<dbReference type="RefSeq" id="WP_119117510.1">
    <property type="nucleotide sequence ID" value="NZ_QWVS01000021.1"/>
</dbReference>
<evidence type="ECO:0000256" key="7">
    <source>
        <dbReference type="SAM" id="Phobius"/>
    </source>
</evidence>
<evidence type="ECO:0000313" key="9">
    <source>
        <dbReference type="Proteomes" id="UP000266016"/>
    </source>
</evidence>
<accession>A0A398BBN5</accession>
<evidence type="ECO:0000256" key="4">
    <source>
        <dbReference type="ARBA" id="ARBA00022692"/>
    </source>
</evidence>
<keyword evidence="6 7" id="KW-0472">Membrane</keyword>
<organism evidence="8 9">
    <name type="scientific">Peribacillus asahii</name>
    <dbReference type="NCBI Taxonomy" id="228899"/>
    <lineage>
        <taxon>Bacteria</taxon>
        <taxon>Bacillati</taxon>
        <taxon>Bacillota</taxon>
        <taxon>Bacilli</taxon>
        <taxon>Bacillales</taxon>
        <taxon>Bacillaceae</taxon>
        <taxon>Peribacillus</taxon>
    </lineage>
</organism>
<comment type="subcellular location">
    <subcellularLocation>
        <location evidence="1">Cell membrane</location>
        <topology evidence="1">Multi-pass membrane protein</topology>
    </subcellularLocation>
</comment>
<evidence type="ECO:0000256" key="1">
    <source>
        <dbReference type="ARBA" id="ARBA00004651"/>
    </source>
</evidence>
<feature type="transmembrane region" description="Helical" evidence="7">
    <location>
        <begin position="7"/>
        <end position="26"/>
    </location>
</feature>
<evidence type="ECO:0000313" key="8">
    <source>
        <dbReference type="EMBL" id="RID85096.1"/>
    </source>
</evidence>
<keyword evidence="3" id="KW-1003">Cell membrane</keyword>
<gene>
    <name evidence="8" type="ORF">D1953_12400</name>
</gene>
<feature type="transmembrane region" description="Helical" evidence="7">
    <location>
        <begin position="46"/>
        <end position="65"/>
    </location>
</feature>
<evidence type="ECO:0000256" key="2">
    <source>
        <dbReference type="ARBA" id="ARBA00006679"/>
    </source>
</evidence>
<name>A0A398BBN5_9BACI</name>
<dbReference type="PANTHER" id="PTHR33452">
    <property type="entry name" value="OXIDOREDUCTASE CATD-RELATED"/>
    <property type="match status" value="1"/>
</dbReference>
<dbReference type="InterPro" id="IPR051907">
    <property type="entry name" value="DoxX-like_oxidoreductase"/>
</dbReference>